<evidence type="ECO:0000256" key="3">
    <source>
        <dbReference type="SAM" id="Phobius"/>
    </source>
</evidence>
<evidence type="ECO:0000313" key="4">
    <source>
        <dbReference type="EMBL" id="KAF9329249.1"/>
    </source>
</evidence>
<keyword evidence="1 3" id="KW-0472">Membrane</keyword>
<reference evidence="4" key="1">
    <citation type="journal article" date="2020" name="Fungal Divers.">
        <title>Resolving the Mortierellaceae phylogeny through synthesis of multi-gene phylogenetics and phylogenomics.</title>
        <authorList>
            <person name="Vandepol N."/>
            <person name="Liber J."/>
            <person name="Desiro A."/>
            <person name="Na H."/>
            <person name="Kennedy M."/>
            <person name="Barry K."/>
            <person name="Grigoriev I.V."/>
            <person name="Miller A.N."/>
            <person name="O'Donnell K."/>
            <person name="Stajich J.E."/>
            <person name="Bonito G."/>
        </authorList>
    </citation>
    <scope>NUCLEOTIDE SEQUENCE</scope>
    <source>
        <strain evidence="4">NVP1</strain>
    </source>
</reference>
<keyword evidence="3" id="KW-0812">Transmembrane</keyword>
<feature type="compositionally biased region" description="Polar residues" evidence="2">
    <location>
        <begin position="231"/>
        <end position="246"/>
    </location>
</feature>
<protein>
    <recommendedName>
        <fullName evidence="6">Calcineurin-like phosphoesterase domain-containing protein</fullName>
    </recommendedName>
</protein>
<evidence type="ECO:0000256" key="2">
    <source>
        <dbReference type="SAM" id="MobiDB-lite"/>
    </source>
</evidence>
<evidence type="ECO:0000313" key="5">
    <source>
        <dbReference type="Proteomes" id="UP000696485"/>
    </source>
</evidence>
<evidence type="ECO:0008006" key="6">
    <source>
        <dbReference type="Google" id="ProtNLM"/>
    </source>
</evidence>
<sequence length="712" mass="80030">MTRYERLSSVGDSEHERLISYSTPSFSEDDLVSSSISTRRPSLVLRILQNFRGVWSLRATSHRSTHVKALRLLWCLALLSGEHVIYWVLIRRCSWPENVHWNTAHDNLQDRYRIAIIADPQLTDWYSYKQTGWLLTLVQTYTDLFMRRSFSKLHQTLKPDAVLFLGDLNDGGRDTVDEAVRAQNRGRFMERVFQSEYTAWNQEPVVVDAAADIDTHKGKEEDDGLLDNSEESTNNNRDTSQESVSRPTYLVNKDIPSTVQEREAVRRAGKSVRLYVAGNHDVGYGNNLIRKMALRFKRDFGALNYEIRLGNHSVVVLDTLSLSAEDPMIRNEAQMFLDQIGQETPTLPRILFTHVPLYRLDTTYCGQERESSRLIINEGGFQYHNMVNATLSREILDKIKPDMVFSGDDHDWCEIGHTVNRGEPSSGAYGAGDKSERLSLAPELTVPTFSFAQGVLQPGFVMLSLYNPNSLAGNNFAAVPSSSTGLPAAIVADSSSGYLARPSVAGTFEYDACMLPNQLRIYFVYIGLFVLSVGWILFERYRWMARGEFSKTLHFMTETPTIHDEEKWAGMETEPLGSTTATKMSSSSSLSGKRPNEDDAFEIRIEKELDSLRPLPPNASPRVAPLTPSPQMQSDRDDVSGTMRRSRNKVGGASPSFPATQSLAPLFFELSPSPSTSPLLSSLFWKTVGWDLGHVIMVAIPVYAILFLCSML</sequence>
<dbReference type="EMBL" id="JAAAUY010000492">
    <property type="protein sequence ID" value="KAF9329249.1"/>
    <property type="molecule type" value="Genomic_DNA"/>
</dbReference>
<dbReference type="GO" id="GO:0006506">
    <property type="term" value="P:GPI anchor biosynthetic process"/>
    <property type="evidence" value="ECO:0007669"/>
    <property type="project" value="InterPro"/>
</dbReference>
<feature type="transmembrane region" description="Helical" evidence="3">
    <location>
        <begin position="688"/>
        <end position="709"/>
    </location>
</feature>
<dbReference type="InterPro" id="IPR033308">
    <property type="entry name" value="PGAP5/Cdc1/Ted1"/>
</dbReference>
<keyword evidence="3" id="KW-1133">Transmembrane helix</keyword>
<dbReference type="PANTHER" id="PTHR13315">
    <property type="entry name" value="METALLO PHOSPHOESTERASE RELATED"/>
    <property type="match status" value="1"/>
</dbReference>
<name>A0A9P5SHJ5_9FUNG</name>
<dbReference type="InterPro" id="IPR029052">
    <property type="entry name" value="Metallo-depent_PP-like"/>
</dbReference>
<feature type="compositionally biased region" description="Acidic residues" evidence="2">
    <location>
        <begin position="221"/>
        <end position="230"/>
    </location>
</feature>
<feature type="region of interest" description="Disordered" evidence="2">
    <location>
        <begin position="612"/>
        <end position="655"/>
    </location>
</feature>
<dbReference type="Gene3D" id="3.60.21.10">
    <property type="match status" value="1"/>
</dbReference>
<feature type="compositionally biased region" description="Low complexity" evidence="2">
    <location>
        <begin position="578"/>
        <end position="591"/>
    </location>
</feature>
<dbReference type="GO" id="GO:0005783">
    <property type="term" value="C:endoplasmic reticulum"/>
    <property type="evidence" value="ECO:0007669"/>
    <property type="project" value="TreeGrafter"/>
</dbReference>
<feature type="transmembrane region" description="Helical" evidence="3">
    <location>
        <begin position="650"/>
        <end position="668"/>
    </location>
</feature>
<accession>A0A9P5SHJ5</accession>
<dbReference type="GO" id="GO:0016020">
    <property type="term" value="C:membrane"/>
    <property type="evidence" value="ECO:0007669"/>
    <property type="project" value="GOC"/>
</dbReference>
<dbReference type="PANTHER" id="PTHR13315:SF4">
    <property type="entry name" value="METALLOPHOSPHOESTERASE, ISOFORM E"/>
    <property type="match status" value="1"/>
</dbReference>
<organism evidence="4 5">
    <name type="scientific">Podila minutissima</name>
    <dbReference type="NCBI Taxonomy" id="64525"/>
    <lineage>
        <taxon>Eukaryota</taxon>
        <taxon>Fungi</taxon>
        <taxon>Fungi incertae sedis</taxon>
        <taxon>Mucoromycota</taxon>
        <taxon>Mortierellomycotina</taxon>
        <taxon>Mortierellomycetes</taxon>
        <taxon>Mortierellales</taxon>
        <taxon>Mortierellaceae</taxon>
        <taxon>Podila</taxon>
    </lineage>
</organism>
<gene>
    <name evidence="4" type="ORF">BG006_007651</name>
</gene>
<dbReference type="AlphaFoldDB" id="A0A9P5SHJ5"/>
<feature type="region of interest" description="Disordered" evidence="2">
    <location>
        <begin position="217"/>
        <end position="253"/>
    </location>
</feature>
<evidence type="ECO:0000256" key="1">
    <source>
        <dbReference type="ARBA" id="ARBA00023136"/>
    </source>
</evidence>
<dbReference type="Proteomes" id="UP000696485">
    <property type="component" value="Unassembled WGS sequence"/>
</dbReference>
<keyword evidence="5" id="KW-1185">Reference proteome</keyword>
<proteinExistence type="predicted"/>
<feature type="transmembrane region" description="Helical" evidence="3">
    <location>
        <begin position="519"/>
        <end position="538"/>
    </location>
</feature>
<feature type="region of interest" description="Disordered" evidence="2">
    <location>
        <begin position="576"/>
        <end position="597"/>
    </location>
</feature>
<dbReference type="SUPFAM" id="SSF56300">
    <property type="entry name" value="Metallo-dependent phosphatases"/>
    <property type="match status" value="1"/>
</dbReference>
<comment type="caution">
    <text evidence="4">The sequence shown here is derived from an EMBL/GenBank/DDBJ whole genome shotgun (WGS) entry which is preliminary data.</text>
</comment>